<dbReference type="eggNOG" id="ENOG50301TQ">
    <property type="taxonomic scope" value="Bacteria"/>
</dbReference>
<protein>
    <submittedName>
        <fullName evidence="1">Uncharacterized protein</fullName>
    </submittedName>
</protein>
<dbReference type="KEGG" id="svl:Strvi_0188"/>
<dbReference type="HOGENOM" id="CLU_2071912_0_0_11"/>
<dbReference type="EMBL" id="CP002996">
    <property type="protein sequence ID" value="AEM88961.1"/>
    <property type="molecule type" value="Genomic_DNA"/>
</dbReference>
<geneLocation type="plasmid" evidence="1 2">
    <name>pSTRVI02</name>
</geneLocation>
<evidence type="ECO:0000313" key="1">
    <source>
        <dbReference type="EMBL" id="AEM88961.1"/>
    </source>
</evidence>
<proteinExistence type="predicted"/>
<keyword evidence="1" id="KW-0614">Plasmid</keyword>
<dbReference type="RefSeq" id="WP_014043896.1">
    <property type="nucleotide sequence ID" value="NC_015952.1"/>
</dbReference>
<dbReference type="Proteomes" id="UP000008703">
    <property type="component" value="Plasmid pSTRVI02"/>
</dbReference>
<dbReference type="AlphaFoldDB" id="G2PI10"/>
<gene>
    <name evidence="1" type="ORF">Strvi_0188</name>
</gene>
<evidence type="ECO:0000313" key="2">
    <source>
        <dbReference type="Proteomes" id="UP000008703"/>
    </source>
</evidence>
<sequence length="118" mass="12245">MTDHESLDNLLGPEYARVARARKALEEAVAGTARMAADVADFAPMGTAELPAAVAALAASTTLDEDEDAARWVSRAFTAHPADLLKTGMDGTAFGGSVMMLRGALAELDQALTQLDPG</sequence>
<organism evidence="1 2">
    <name type="scientific">Streptomyces violaceusniger (strain Tu 4113)</name>
    <dbReference type="NCBI Taxonomy" id="653045"/>
    <lineage>
        <taxon>Bacteria</taxon>
        <taxon>Bacillati</taxon>
        <taxon>Actinomycetota</taxon>
        <taxon>Actinomycetes</taxon>
        <taxon>Kitasatosporales</taxon>
        <taxon>Streptomycetaceae</taxon>
        <taxon>Streptomyces</taxon>
        <taxon>Streptomyces violaceusniger group</taxon>
    </lineage>
</organism>
<keyword evidence="2" id="KW-1185">Reference proteome</keyword>
<name>G2PI10_STRV4</name>
<reference evidence="1" key="1">
    <citation type="submission" date="2011-08" db="EMBL/GenBank/DDBJ databases">
        <title>Complete sequence of plasmid 2 of Streptomyces violaceusniger Tu 4113.</title>
        <authorList>
            <consortium name="US DOE Joint Genome Institute"/>
            <person name="Lucas S."/>
            <person name="Han J."/>
            <person name="Lapidus A."/>
            <person name="Cheng J.-F."/>
            <person name="Goodwin L."/>
            <person name="Pitluck S."/>
            <person name="Peters L."/>
            <person name="Ivanova N."/>
            <person name="Daligault H."/>
            <person name="Detter J.C."/>
            <person name="Han C."/>
            <person name="Tapia R."/>
            <person name="Land M."/>
            <person name="Hauser L."/>
            <person name="Kyrpides N."/>
            <person name="Ivanova N."/>
            <person name="Pagani I."/>
            <person name="Hagen A."/>
            <person name="Katz L."/>
            <person name="Fiedler H.-P."/>
            <person name="Keasling J."/>
            <person name="Fortman J."/>
            <person name="Woyke T."/>
        </authorList>
    </citation>
    <scope>NUCLEOTIDE SEQUENCE [LARGE SCALE GENOMIC DNA]</scope>
    <source>
        <strain evidence="1">Tu 4113</strain>
        <plasmid evidence="1">pSTRVI02</plasmid>
    </source>
</reference>
<accession>G2PI10</accession>